<sequence>KEYEPSLYGKIKDSIESLSPFIPAKDYADNVVPDVFVSQQDWENPRDTYEHQVIILNAKSKKKEQFWWDYLKLNIFLSDLEYYFGYYILMNRWQIPMIQRWIAEYREKGFFESQRAKDYLLFYLKAGEKTPVRVLNSQGVQVKMKMPSR</sequence>
<gene>
    <name evidence="1" type="ORF">F2Y87_30435</name>
</gene>
<evidence type="ECO:0000313" key="2">
    <source>
        <dbReference type="Proteomes" id="UP000482653"/>
    </source>
</evidence>
<reference evidence="1 2" key="1">
    <citation type="journal article" date="2019" name="Nat. Med.">
        <title>A library of human gut bacterial isolates paired with longitudinal multiomics data enables mechanistic microbiome research.</title>
        <authorList>
            <person name="Poyet M."/>
            <person name="Groussin M."/>
            <person name="Gibbons S.M."/>
            <person name="Avila-Pacheco J."/>
            <person name="Jiang X."/>
            <person name="Kearney S.M."/>
            <person name="Perrotta A.R."/>
            <person name="Berdy B."/>
            <person name="Zhao S."/>
            <person name="Lieberman T.D."/>
            <person name="Swanson P.K."/>
            <person name="Smith M."/>
            <person name="Roesemann S."/>
            <person name="Alexander J.E."/>
            <person name="Rich S.A."/>
            <person name="Livny J."/>
            <person name="Vlamakis H."/>
            <person name="Clish C."/>
            <person name="Bullock K."/>
            <person name="Deik A."/>
            <person name="Scott J."/>
            <person name="Pierce K.A."/>
            <person name="Xavier R.J."/>
            <person name="Alm E.J."/>
        </authorList>
    </citation>
    <scope>NUCLEOTIDE SEQUENCE [LARGE SCALE GENOMIC DNA]</scope>
    <source>
        <strain evidence="1 2">BIOML-A8</strain>
    </source>
</reference>
<organism evidence="1 2">
    <name type="scientific">Bacteroides cellulosilyticus</name>
    <dbReference type="NCBI Taxonomy" id="246787"/>
    <lineage>
        <taxon>Bacteria</taxon>
        <taxon>Pseudomonadati</taxon>
        <taxon>Bacteroidota</taxon>
        <taxon>Bacteroidia</taxon>
        <taxon>Bacteroidales</taxon>
        <taxon>Bacteroidaceae</taxon>
        <taxon>Bacteroides</taxon>
    </lineage>
</organism>
<evidence type="ECO:0000313" key="1">
    <source>
        <dbReference type="EMBL" id="KAA5402530.1"/>
    </source>
</evidence>
<comment type="caution">
    <text evidence="1">The sequence shown here is derived from an EMBL/GenBank/DDBJ whole genome shotgun (WGS) entry which is preliminary data.</text>
</comment>
<protein>
    <submittedName>
        <fullName evidence="1">Pseudohemocyanin</fullName>
    </submittedName>
</protein>
<dbReference type="Proteomes" id="UP000482653">
    <property type="component" value="Unassembled WGS sequence"/>
</dbReference>
<proteinExistence type="predicted"/>
<dbReference type="AlphaFoldDB" id="A0A6L3JPB3"/>
<accession>A0A6L3JPB3</accession>
<name>A0A6L3JPB3_9BACE</name>
<dbReference type="EMBL" id="VVYX01000296">
    <property type="protein sequence ID" value="KAA5402530.1"/>
    <property type="molecule type" value="Genomic_DNA"/>
</dbReference>
<feature type="non-terminal residue" evidence="1">
    <location>
        <position position="1"/>
    </location>
</feature>